<comment type="caution">
    <text evidence="2">The sequence shown here is derived from an EMBL/GenBank/DDBJ whole genome shotgun (WGS) entry which is preliminary data.</text>
</comment>
<organism evidence="2 3">
    <name type="scientific">Oceanobacillus locisalsi</name>
    <dbReference type="NCBI Taxonomy" id="546107"/>
    <lineage>
        <taxon>Bacteria</taxon>
        <taxon>Bacillati</taxon>
        <taxon>Bacillota</taxon>
        <taxon>Bacilli</taxon>
        <taxon>Bacillales</taxon>
        <taxon>Bacillaceae</taxon>
        <taxon>Oceanobacillus</taxon>
    </lineage>
</organism>
<evidence type="ECO:0000313" key="3">
    <source>
        <dbReference type="Proteomes" id="UP001597041"/>
    </source>
</evidence>
<name>A0ABW3NG72_9BACI</name>
<gene>
    <name evidence="2" type="ORF">ACFQ19_11670</name>
</gene>
<keyword evidence="3" id="KW-1185">Reference proteome</keyword>
<protein>
    <recommendedName>
        <fullName evidence="4">Head decoration protein</fullName>
    </recommendedName>
</protein>
<evidence type="ECO:0008006" key="4">
    <source>
        <dbReference type="Google" id="ProtNLM"/>
    </source>
</evidence>
<accession>A0ABW3NG72</accession>
<feature type="region of interest" description="Disordered" evidence="1">
    <location>
        <begin position="62"/>
        <end position="81"/>
    </location>
</feature>
<evidence type="ECO:0000313" key="2">
    <source>
        <dbReference type="EMBL" id="MFD1066684.1"/>
    </source>
</evidence>
<evidence type="ECO:0000256" key="1">
    <source>
        <dbReference type="SAM" id="MobiDB-lite"/>
    </source>
</evidence>
<reference evidence="3" key="1">
    <citation type="journal article" date="2019" name="Int. J. Syst. Evol. Microbiol.">
        <title>The Global Catalogue of Microorganisms (GCM) 10K type strain sequencing project: providing services to taxonomists for standard genome sequencing and annotation.</title>
        <authorList>
            <consortium name="The Broad Institute Genomics Platform"/>
            <consortium name="The Broad Institute Genome Sequencing Center for Infectious Disease"/>
            <person name="Wu L."/>
            <person name="Ma J."/>
        </authorList>
    </citation>
    <scope>NUCLEOTIDE SEQUENCE [LARGE SCALE GENOMIC DNA]</scope>
    <source>
        <strain evidence="3">CCUG 56608</strain>
    </source>
</reference>
<dbReference type="RefSeq" id="WP_379592261.1">
    <property type="nucleotide sequence ID" value="NZ_JBHTKK010000013.1"/>
</dbReference>
<dbReference type="EMBL" id="JBHTKK010000013">
    <property type="protein sequence ID" value="MFD1066684.1"/>
    <property type="molecule type" value="Genomic_DNA"/>
</dbReference>
<sequence length="129" mass="14103">MNLQPHYQKIFGQKEFLRNNVGTEYKTGGATLDANAFEEVAENGYIKAGTATYLGEDGFYVPWEDPSTDEDGNTETREGAGLTSHDIKLVKGTKPIVGVLVAGHPLERKCTAVTEGFKAEVKGYLRFDA</sequence>
<proteinExistence type="predicted"/>
<dbReference type="Proteomes" id="UP001597041">
    <property type="component" value="Unassembled WGS sequence"/>
</dbReference>